<feature type="domain" description="Major facilitator superfamily (MFS) profile" evidence="8">
    <location>
        <begin position="15"/>
        <end position="458"/>
    </location>
</feature>
<keyword evidence="4 7" id="KW-0812">Transmembrane</keyword>
<feature type="transmembrane region" description="Helical" evidence="7">
    <location>
        <begin position="50"/>
        <end position="69"/>
    </location>
</feature>
<sequence>MVATDNPTSSRSGLRLALLALAQFIIAIDYNNVYVALPEIGSALGFSDQSLQWVVSAYAVAFGGLLLLGGRAADRLGARRMFIGALLVFGVSSLVGGLATEQGVLVAARAVQGLGGALLFPAVLTLIVTRFPEGKERNRALSVWGSTGSGGLAAGALLGGVITHGMGWQWVFFIVVPVTVIAAIVAPKLIAPDATVSKGGSFDLPGALVVTIGVSLIVFGLVSGPEVGWSSLRAWGAIVLGVLLVITFFVIERTTKDPLAPVALFRNRSLVTAMAVAFLHHAALSSGYFIFTIYMQNTLQYNALEAGLAFLPLGVFAMVAGGKVASTVLTKFGVGAGLAVGMIIYAVGLGALVAGMSAGGSYWAVLPGVVLYGFGGGLAFTAIFVAASSGVDASQQGVASALGSTALQIGAAVGLAIILVIANAGSSFLGGLKIAGYVAAAGALLGGLLAFTLKKPAPAPVEEAPAVTPEAAI</sequence>
<evidence type="ECO:0000256" key="7">
    <source>
        <dbReference type="SAM" id="Phobius"/>
    </source>
</evidence>
<dbReference type="RefSeq" id="WP_123741923.1">
    <property type="nucleotide sequence ID" value="NZ_RJKM01000001.1"/>
</dbReference>
<dbReference type="PROSITE" id="PS50850">
    <property type="entry name" value="MFS"/>
    <property type="match status" value="1"/>
</dbReference>
<dbReference type="PANTHER" id="PTHR42718:SF46">
    <property type="entry name" value="BLR6921 PROTEIN"/>
    <property type="match status" value="1"/>
</dbReference>
<comment type="subcellular location">
    <subcellularLocation>
        <location evidence="1">Cell membrane</location>
        <topology evidence="1">Multi-pass membrane protein</topology>
    </subcellularLocation>
</comment>
<feature type="transmembrane region" description="Helical" evidence="7">
    <location>
        <begin position="106"/>
        <end position="129"/>
    </location>
</feature>
<evidence type="ECO:0000259" key="8">
    <source>
        <dbReference type="PROSITE" id="PS50850"/>
    </source>
</evidence>
<evidence type="ECO:0000256" key="6">
    <source>
        <dbReference type="ARBA" id="ARBA00023136"/>
    </source>
</evidence>
<feature type="transmembrane region" description="Helical" evidence="7">
    <location>
        <begin position="362"/>
        <end position="386"/>
    </location>
</feature>
<feature type="transmembrane region" description="Helical" evidence="7">
    <location>
        <begin position="81"/>
        <end position="100"/>
    </location>
</feature>
<feature type="transmembrane region" description="Helical" evidence="7">
    <location>
        <begin position="301"/>
        <end position="320"/>
    </location>
</feature>
<feature type="transmembrane region" description="Helical" evidence="7">
    <location>
        <begin position="12"/>
        <end position="30"/>
    </location>
</feature>
<dbReference type="Gene3D" id="1.20.1250.20">
    <property type="entry name" value="MFS general substrate transporter like domains"/>
    <property type="match status" value="1"/>
</dbReference>
<evidence type="ECO:0000256" key="5">
    <source>
        <dbReference type="ARBA" id="ARBA00022989"/>
    </source>
</evidence>
<keyword evidence="10" id="KW-1185">Reference proteome</keyword>
<keyword evidence="2" id="KW-0813">Transport</keyword>
<feature type="transmembrane region" description="Helical" evidence="7">
    <location>
        <begin position="271"/>
        <end position="295"/>
    </location>
</feature>
<name>A0A3N1H042_9PSEU</name>
<protein>
    <submittedName>
        <fullName evidence="9">EmrB/QacA subfamily drug resistance transporter</fullName>
    </submittedName>
</protein>
<feature type="transmembrane region" description="Helical" evidence="7">
    <location>
        <begin position="332"/>
        <end position="356"/>
    </location>
</feature>
<dbReference type="InterPro" id="IPR036259">
    <property type="entry name" value="MFS_trans_sf"/>
</dbReference>
<keyword evidence="5 7" id="KW-1133">Transmembrane helix</keyword>
<dbReference type="OrthoDB" id="7375466at2"/>
<dbReference type="Gene3D" id="1.20.1720.10">
    <property type="entry name" value="Multidrug resistance protein D"/>
    <property type="match status" value="1"/>
</dbReference>
<keyword evidence="6 7" id="KW-0472">Membrane</keyword>
<dbReference type="CDD" id="cd17321">
    <property type="entry name" value="MFS_MMR_MDR_like"/>
    <property type="match status" value="1"/>
</dbReference>
<evidence type="ECO:0000313" key="10">
    <source>
        <dbReference type="Proteomes" id="UP000268727"/>
    </source>
</evidence>
<feature type="transmembrane region" description="Helical" evidence="7">
    <location>
        <begin position="168"/>
        <end position="190"/>
    </location>
</feature>
<gene>
    <name evidence="9" type="ORF">EDD40_1109</name>
</gene>
<dbReference type="GO" id="GO:0022857">
    <property type="term" value="F:transmembrane transporter activity"/>
    <property type="evidence" value="ECO:0007669"/>
    <property type="project" value="InterPro"/>
</dbReference>
<dbReference type="AlphaFoldDB" id="A0A3N1H042"/>
<accession>A0A3N1H042</accession>
<proteinExistence type="predicted"/>
<dbReference type="PANTHER" id="PTHR42718">
    <property type="entry name" value="MAJOR FACILITATOR SUPERFAMILY MULTIDRUG TRANSPORTER MFSC"/>
    <property type="match status" value="1"/>
</dbReference>
<dbReference type="EMBL" id="RJKM01000001">
    <property type="protein sequence ID" value="ROP35854.1"/>
    <property type="molecule type" value="Genomic_DNA"/>
</dbReference>
<feature type="transmembrane region" description="Helical" evidence="7">
    <location>
        <begin position="141"/>
        <end position="162"/>
    </location>
</feature>
<reference evidence="9 10" key="1">
    <citation type="submission" date="2018-11" db="EMBL/GenBank/DDBJ databases">
        <title>Sequencing the genomes of 1000 actinobacteria strains.</title>
        <authorList>
            <person name="Klenk H.-P."/>
        </authorList>
    </citation>
    <scope>NUCLEOTIDE SEQUENCE [LARGE SCALE GENOMIC DNA]</scope>
    <source>
        <strain evidence="9 10">DSM 44231</strain>
    </source>
</reference>
<feature type="transmembrane region" description="Helical" evidence="7">
    <location>
        <begin position="398"/>
        <end position="422"/>
    </location>
</feature>
<feature type="transmembrane region" description="Helical" evidence="7">
    <location>
        <begin position="234"/>
        <end position="251"/>
    </location>
</feature>
<organism evidence="9 10">
    <name type="scientific">Saccharothrix texasensis</name>
    <dbReference type="NCBI Taxonomy" id="103734"/>
    <lineage>
        <taxon>Bacteria</taxon>
        <taxon>Bacillati</taxon>
        <taxon>Actinomycetota</taxon>
        <taxon>Actinomycetes</taxon>
        <taxon>Pseudonocardiales</taxon>
        <taxon>Pseudonocardiaceae</taxon>
        <taxon>Saccharothrix</taxon>
    </lineage>
</organism>
<dbReference type="Proteomes" id="UP000268727">
    <property type="component" value="Unassembled WGS sequence"/>
</dbReference>
<evidence type="ECO:0000256" key="4">
    <source>
        <dbReference type="ARBA" id="ARBA00022692"/>
    </source>
</evidence>
<keyword evidence="3" id="KW-1003">Cell membrane</keyword>
<dbReference type="Pfam" id="PF07690">
    <property type="entry name" value="MFS_1"/>
    <property type="match status" value="1"/>
</dbReference>
<evidence type="ECO:0000256" key="3">
    <source>
        <dbReference type="ARBA" id="ARBA00022475"/>
    </source>
</evidence>
<feature type="transmembrane region" description="Helical" evidence="7">
    <location>
        <begin position="202"/>
        <end position="222"/>
    </location>
</feature>
<evidence type="ECO:0000256" key="1">
    <source>
        <dbReference type="ARBA" id="ARBA00004651"/>
    </source>
</evidence>
<dbReference type="PRINTS" id="PR01036">
    <property type="entry name" value="TCRTETB"/>
</dbReference>
<evidence type="ECO:0000313" key="9">
    <source>
        <dbReference type="EMBL" id="ROP35854.1"/>
    </source>
</evidence>
<dbReference type="InterPro" id="IPR020846">
    <property type="entry name" value="MFS_dom"/>
</dbReference>
<comment type="caution">
    <text evidence="9">The sequence shown here is derived from an EMBL/GenBank/DDBJ whole genome shotgun (WGS) entry which is preliminary data.</text>
</comment>
<evidence type="ECO:0000256" key="2">
    <source>
        <dbReference type="ARBA" id="ARBA00022448"/>
    </source>
</evidence>
<dbReference type="GO" id="GO:0005886">
    <property type="term" value="C:plasma membrane"/>
    <property type="evidence" value="ECO:0007669"/>
    <property type="project" value="UniProtKB-SubCell"/>
</dbReference>
<dbReference type="InterPro" id="IPR011701">
    <property type="entry name" value="MFS"/>
</dbReference>
<feature type="transmembrane region" description="Helical" evidence="7">
    <location>
        <begin position="434"/>
        <end position="453"/>
    </location>
</feature>
<dbReference type="SUPFAM" id="SSF103473">
    <property type="entry name" value="MFS general substrate transporter"/>
    <property type="match status" value="2"/>
</dbReference>